<name>A0AAQ4EWQ9_AMBAM</name>
<evidence type="ECO:0000256" key="1">
    <source>
        <dbReference type="ARBA" id="ARBA00022737"/>
    </source>
</evidence>
<dbReference type="EMBL" id="JARKHS020010307">
    <property type="protein sequence ID" value="KAK8778913.1"/>
    <property type="molecule type" value="Genomic_DNA"/>
</dbReference>
<dbReference type="InterPro" id="IPR052201">
    <property type="entry name" value="LRR-containing_regulator"/>
</dbReference>
<dbReference type="SUPFAM" id="SSF52047">
    <property type="entry name" value="RNI-like"/>
    <property type="match status" value="2"/>
</dbReference>
<keyword evidence="4" id="KW-1185">Reference proteome</keyword>
<feature type="region of interest" description="Disordered" evidence="2">
    <location>
        <begin position="1"/>
        <end position="58"/>
    </location>
</feature>
<feature type="compositionally biased region" description="Low complexity" evidence="2">
    <location>
        <begin position="26"/>
        <end position="48"/>
    </location>
</feature>
<dbReference type="PANTHER" id="PTHR24111:SF0">
    <property type="entry name" value="LEUCINE-RICH REPEAT-CONTAINING PROTEIN"/>
    <property type="match status" value="1"/>
</dbReference>
<accession>A0AAQ4EWQ9</accession>
<comment type="caution">
    <text evidence="3">The sequence shown here is derived from an EMBL/GenBank/DDBJ whole genome shotgun (WGS) entry which is preliminary data.</text>
</comment>
<dbReference type="AlphaFoldDB" id="A0AAQ4EWQ9"/>
<evidence type="ECO:0000313" key="3">
    <source>
        <dbReference type="EMBL" id="KAK8778913.1"/>
    </source>
</evidence>
<evidence type="ECO:0000313" key="4">
    <source>
        <dbReference type="Proteomes" id="UP001321473"/>
    </source>
</evidence>
<organism evidence="3 4">
    <name type="scientific">Amblyomma americanum</name>
    <name type="common">Lone star tick</name>
    <dbReference type="NCBI Taxonomy" id="6943"/>
    <lineage>
        <taxon>Eukaryota</taxon>
        <taxon>Metazoa</taxon>
        <taxon>Ecdysozoa</taxon>
        <taxon>Arthropoda</taxon>
        <taxon>Chelicerata</taxon>
        <taxon>Arachnida</taxon>
        <taxon>Acari</taxon>
        <taxon>Parasitiformes</taxon>
        <taxon>Ixodida</taxon>
        <taxon>Ixodoidea</taxon>
        <taxon>Ixodidae</taxon>
        <taxon>Amblyomminae</taxon>
        <taxon>Amblyomma</taxon>
    </lineage>
</organism>
<dbReference type="PANTHER" id="PTHR24111">
    <property type="entry name" value="LEUCINE-RICH REPEAT-CONTAINING PROTEIN 34"/>
    <property type="match status" value="1"/>
</dbReference>
<dbReference type="Gene3D" id="3.80.10.10">
    <property type="entry name" value="Ribonuclease Inhibitor"/>
    <property type="match status" value="3"/>
</dbReference>
<dbReference type="InterPro" id="IPR032675">
    <property type="entry name" value="LRR_dom_sf"/>
</dbReference>
<reference evidence="3 4" key="1">
    <citation type="journal article" date="2023" name="Arcadia Sci">
        <title>De novo assembly of a long-read Amblyomma americanum tick genome.</title>
        <authorList>
            <person name="Chou S."/>
            <person name="Poskanzer K.E."/>
            <person name="Rollins M."/>
            <person name="Thuy-Boun P.S."/>
        </authorList>
    </citation>
    <scope>NUCLEOTIDE SEQUENCE [LARGE SCALE GENOMIC DNA]</scope>
    <source>
        <strain evidence="3">F_SG_1</strain>
        <tissue evidence="3">Salivary glands</tissue>
    </source>
</reference>
<evidence type="ECO:0000256" key="2">
    <source>
        <dbReference type="SAM" id="MobiDB-lite"/>
    </source>
</evidence>
<protein>
    <submittedName>
        <fullName evidence="3">Uncharacterized protein</fullName>
    </submittedName>
</protein>
<keyword evidence="1" id="KW-0677">Repeat</keyword>
<gene>
    <name evidence="3" type="ORF">V5799_019745</name>
</gene>
<sequence>MEKGDPDAVAASPKKRPRKRSPPTDTAATAESTGESSSSVSQETESASLRQPLPDVQKQSDATMQNLGSFSALLHKEQPFLFPEPESALRSILNIGHIMEERDDKALDSLCTQTLYNTCWLLRHEDALNEILVLHNLEIVELHRNTYTLRHLGHDMTSEALDFRREALVKWLLRVHRCIRCLSLDLTAITESPTEFCDAFRLHRNYRSIHIGVSGRESPRCHQFTNLLCDTTDLLELSLFGIHMFNEEDGVRIRSVVVSNSRIRKLSFQRCHDHQSNIKQIVHAASRLPDLEELVLSIEKPASSSSEDPKLESLLDQPPYLRKLRFHIDTSYHNFLQDLAINQCITELEITRKMLVARDLIPLLENSGLENALKRLVVSLDMQSVLKDASYEALLLTFLEEAALDVLKFHNTLFTEKGIRAIAKGLKTNGKLQATSGPTKEDSEKRPFLKELHLRGENLSCDELSILVESLQYNRYLKVLDVGAISATERTAHWAVTKTIVDDLTGTLLERSARSEKSPTAPFRVVKDHFPEELVRLISALRRDITFQKLNFVFLLNPDEDRSTRIMEFGHLLALLPYCTTLNTLESVSIESNSFEIPDEGAVGLAMLACMSKTLVDLTLTLGDSSSEITSILLFEGLADSVSIRSLTMSGWGLASPAPLFFQHMCQTNKSLQRLHIHMTNVADKGNGAFIAQLPNALKYISSLLEFRVTHGTGREEIFLDKVLAVLRRNQKLLCEAAKLVTDLVKQRELPQGRGEVGYDVHLTRPRSRTFNRVKDLPELRKGIMILTGWSTEKIETELVFTKELAAGLLSEAGEAGTSDDVDEETQNVFENLRLREVAEHAFSEPYDGRYDERLEALHKAVRAVYYEEEDRYSKQYKGLQEALRTLDPDVLA</sequence>
<proteinExistence type="predicted"/>
<dbReference type="Proteomes" id="UP001321473">
    <property type="component" value="Unassembled WGS sequence"/>
</dbReference>